<dbReference type="EMBL" id="BJNP01000036">
    <property type="protein sequence ID" value="GEC73203.1"/>
    <property type="molecule type" value="Genomic_DNA"/>
</dbReference>
<comment type="caution">
    <text evidence="2">The sequence shown here is derived from an EMBL/GenBank/DDBJ whole genome shotgun (WGS) entry which is preliminary data.</text>
</comment>
<proteinExistence type="predicted"/>
<name>A0A4Y4B3F6_9FLAO</name>
<organism evidence="2 3">
    <name type="scientific">Flavobacterium flevense</name>
    <dbReference type="NCBI Taxonomy" id="983"/>
    <lineage>
        <taxon>Bacteria</taxon>
        <taxon>Pseudomonadati</taxon>
        <taxon>Bacteroidota</taxon>
        <taxon>Flavobacteriia</taxon>
        <taxon>Flavobacteriales</taxon>
        <taxon>Flavobacteriaceae</taxon>
        <taxon>Flavobacterium</taxon>
    </lineage>
</organism>
<accession>A0A4Y4B3F6</accession>
<evidence type="ECO:0000259" key="1">
    <source>
        <dbReference type="Pfam" id="PF00534"/>
    </source>
</evidence>
<evidence type="ECO:0000313" key="3">
    <source>
        <dbReference type="Proteomes" id="UP000316775"/>
    </source>
</evidence>
<keyword evidence="3" id="KW-1185">Reference proteome</keyword>
<reference evidence="2 3" key="1">
    <citation type="submission" date="2019-06" db="EMBL/GenBank/DDBJ databases">
        <title>Whole genome shotgun sequence of Flavobacterium flevense NBRC 14960.</title>
        <authorList>
            <person name="Hosoyama A."/>
            <person name="Uohara A."/>
            <person name="Ohji S."/>
            <person name="Ichikawa N."/>
        </authorList>
    </citation>
    <scope>NUCLEOTIDE SEQUENCE [LARGE SCALE GENOMIC DNA]</scope>
    <source>
        <strain evidence="2 3">NBRC 14960</strain>
    </source>
</reference>
<dbReference type="PANTHER" id="PTHR12526:SF630">
    <property type="entry name" value="GLYCOSYLTRANSFERASE"/>
    <property type="match status" value="1"/>
</dbReference>
<dbReference type="SUPFAM" id="SSF53756">
    <property type="entry name" value="UDP-Glycosyltransferase/glycogen phosphorylase"/>
    <property type="match status" value="1"/>
</dbReference>
<dbReference type="STRING" id="983.SAMN05443543_108142"/>
<dbReference type="Gene3D" id="3.40.50.2000">
    <property type="entry name" value="Glycogen Phosphorylase B"/>
    <property type="match status" value="2"/>
</dbReference>
<evidence type="ECO:0000313" key="2">
    <source>
        <dbReference type="EMBL" id="GEC73203.1"/>
    </source>
</evidence>
<feature type="domain" description="Glycosyl transferase family 1" evidence="1">
    <location>
        <begin position="210"/>
        <end position="377"/>
    </location>
</feature>
<protein>
    <recommendedName>
        <fullName evidence="1">Glycosyl transferase family 1 domain-containing protein</fullName>
    </recommendedName>
</protein>
<gene>
    <name evidence="2" type="ORF">FFL01_27420</name>
</gene>
<dbReference type="Pfam" id="PF00534">
    <property type="entry name" value="Glycos_transf_1"/>
    <property type="match status" value="1"/>
</dbReference>
<dbReference type="AlphaFoldDB" id="A0A4Y4B3F6"/>
<sequence>MKNSSFLKKKIIKKYNMESKFNRKIKLLRVVTQAEVVPWHLNNFIERSKDDYELFIVGNGVSRFKNQYPYVVFIDNEIVRKTSIFYDLIALIKLIIICFKIKPEIIHSIMPKAGLLAPVAGLLSFVPIRIHTFTGQVWATKEGFSRKFYKFIDKLIFNTATSCLTDSPSQSNFLADNGFLVKGKPIEYIGKGSLSGVNLDVFDVDLVKKRNALRSELGIDENDFVYVFLARKSIVKGIKELIESFAKVAHLPNVKLLFIGPDESNGYLDVLLAEHQNISSKIINLDIVKNHERYLAVSDVLCLPSSSEGFGTIVIEAAALEVPSIGFDIVGLSDSIENGYSGVLVPLKDTDKFSETMIKFYEDKEYLQRLKSNARERVIKYFSADVIYSLQNKFYKSLLK</sequence>
<dbReference type="GO" id="GO:0016757">
    <property type="term" value="F:glycosyltransferase activity"/>
    <property type="evidence" value="ECO:0007669"/>
    <property type="project" value="InterPro"/>
</dbReference>
<dbReference type="PANTHER" id="PTHR12526">
    <property type="entry name" value="GLYCOSYLTRANSFERASE"/>
    <property type="match status" value="1"/>
</dbReference>
<dbReference type="InterPro" id="IPR001296">
    <property type="entry name" value="Glyco_trans_1"/>
</dbReference>
<dbReference type="Proteomes" id="UP000316775">
    <property type="component" value="Unassembled WGS sequence"/>
</dbReference>